<reference evidence="1 2" key="1">
    <citation type="submission" date="2017-11" db="EMBL/GenBank/DDBJ databases">
        <title>De novo assembly and phasing of dikaryotic genomes from two isolates of Puccinia coronata f. sp. avenae, the causal agent of oat crown rust.</title>
        <authorList>
            <person name="Miller M.E."/>
            <person name="Zhang Y."/>
            <person name="Omidvar V."/>
            <person name="Sperschneider J."/>
            <person name="Schwessinger B."/>
            <person name="Raley C."/>
            <person name="Palmer J.M."/>
            <person name="Garnica D."/>
            <person name="Upadhyaya N."/>
            <person name="Rathjen J."/>
            <person name="Taylor J.M."/>
            <person name="Park R.F."/>
            <person name="Dodds P.N."/>
            <person name="Hirsch C.D."/>
            <person name="Kianian S.F."/>
            <person name="Figueroa M."/>
        </authorList>
    </citation>
    <scope>NUCLEOTIDE SEQUENCE [LARGE SCALE GENOMIC DNA]</scope>
    <source>
        <strain evidence="1">12NC29</strain>
    </source>
</reference>
<accession>A0A2N5TZX6</accession>
<organism evidence="1 2">
    <name type="scientific">Puccinia coronata f. sp. avenae</name>
    <dbReference type="NCBI Taxonomy" id="200324"/>
    <lineage>
        <taxon>Eukaryota</taxon>
        <taxon>Fungi</taxon>
        <taxon>Dikarya</taxon>
        <taxon>Basidiomycota</taxon>
        <taxon>Pucciniomycotina</taxon>
        <taxon>Pucciniomycetes</taxon>
        <taxon>Pucciniales</taxon>
        <taxon>Pucciniaceae</taxon>
        <taxon>Puccinia</taxon>
    </lineage>
</organism>
<evidence type="ECO:0000313" key="2">
    <source>
        <dbReference type="Proteomes" id="UP000235388"/>
    </source>
</evidence>
<keyword evidence="2" id="KW-1185">Reference proteome</keyword>
<proteinExistence type="predicted"/>
<comment type="caution">
    <text evidence="1">The sequence shown here is derived from an EMBL/GenBank/DDBJ whole genome shotgun (WGS) entry which is preliminary data.</text>
</comment>
<dbReference type="EMBL" id="PGCJ01000359">
    <property type="protein sequence ID" value="PLW31024.1"/>
    <property type="molecule type" value="Genomic_DNA"/>
</dbReference>
<name>A0A2N5TZX6_9BASI</name>
<dbReference type="Proteomes" id="UP000235388">
    <property type="component" value="Unassembled WGS sequence"/>
</dbReference>
<gene>
    <name evidence="1" type="ORF">PCANC_24732</name>
</gene>
<protein>
    <submittedName>
        <fullName evidence="1">Uncharacterized protein</fullName>
    </submittedName>
</protein>
<sequence length="142" mass="15455">MQHRNRCATLQKAANQRSAAVVRFSWPQLAIAAAVNRYLQRQPQQERECGSLLFLPLLAAYPAFSAEFPAVSAEFAAISARIFAFSAGNSAFSAGELQFSSALSVAQFRFFSAKSTAVPPLQKALVKIHSVTLDIAHSLINR</sequence>
<dbReference type="AlphaFoldDB" id="A0A2N5TZX6"/>
<evidence type="ECO:0000313" key="1">
    <source>
        <dbReference type="EMBL" id="PLW31024.1"/>
    </source>
</evidence>